<dbReference type="GO" id="GO:0006814">
    <property type="term" value="P:sodium ion transport"/>
    <property type="evidence" value="ECO:0007669"/>
    <property type="project" value="UniProtKB-KW"/>
</dbReference>
<keyword evidence="3" id="KW-0050">Antiport</keyword>
<feature type="transmembrane region" description="Helical" evidence="11">
    <location>
        <begin position="15"/>
        <end position="32"/>
    </location>
</feature>
<dbReference type="Proteomes" id="UP000002669">
    <property type="component" value="Unassembled WGS sequence"/>
</dbReference>
<protein>
    <recommendedName>
        <fullName evidence="12">Cation/H+ exchanger transmembrane domain-containing protein</fullName>
    </recommendedName>
</protein>
<organism evidence="14">
    <name type="scientific">Arthroderma gypseum (strain ATCC MYA-4604 / CBS 118893)</name>
    <name type="common">Microsporum gypseum</name>
    <dbReference type="NCBI Taxonomy" id="535722"/>
    <lineage>
        <taxon>Eukaryota</taxon>
        <taxon>Fungi</taxon>
        <taxon>Dikarya</taxon>
        <taxon>Ascomycota</taxon>
        <taxon>Pezizomycotina</taxon>
        <taxon>Eurotiomycetes</taxon>
        <taxon>Eurotiomycetidae</taxon>
        <taxon>Onygenales</taxon>
        <taxon>Arthrodermataceae</taxon>
        <taxon>Nannizzia</taxon>
    </lineage>
</organism>
<feature type="compositionally biased region" description="Low complexity" evidence="10">
    <location>
        <begin position="444"/>
        <end position="458"/>
    </location>
</feature>
<feature type="transmembrane region" description="Helical" evidence="11">
    <location>
        <begin position="323"/>
        <end position="347"/>
    </location>
</feature>
<dbReference type="InParanoid" id="E5R182"/>
<feature type="transmembrane region" description="Helical" evidence="11">
    <location>
        <begin position="507"/>
        <end position="530"/>
    </location>
</feature>
<dbReference type="AlphaFoldDB" id="E5R182"/>
<dbReference type="GeneID" id="10032753"/>
<gene>
    <name evidence="13" type="ORF">MGYG_01499</name>
</gene>
<dbReference type="GO" id="GO:1902600">
    <property type="term" value="P:proton transmembrane transport"/>
    <property type="evidence" value="ECO:0007669"/>
    <property type="project" value="InterPro"/>
</dbReference>
<dbReference type="InterPro" id="IPR038770">
    <property type="entry name" value="Na+/solute_symporter_sf"/>
</dbReference>
<feature type="region of interest" description="Disordered" evidence="10">
    <location>
        <begin position="439"/>
        <end position="458"/>
    </location>
</feature>
<feature type="transmembrane region" description="Helical" evidence="11">
    <location>
        <begin position="99"/>
        <end position="119"/>
    </location>
</feature>
<feature type="domain" description="Cation/H+ exchanger transmembrane" evidence="12">
    <location>
        <begin position="44"/>
        <end position="378"/>
    </location>
</feature>
<dbReference type="RefSeq" id="XP_003177423.1">
    <property type="nucleotide sequence ID" value="XM_003177375.1"/>
</dbReference>
<feature type="transmembrane region" description="Helical" evidence="11">
    <location>
        <begin position="200"/>
        <end position="218"/>
    </location>
</feature>
<dbReference type="VEuPathDB" id="FungiDB:MGYG_01499"/>
<name>E5R182_ARTGP</name>
<evidence type="ECO:0000256" key="8">
    <source>
        <dbReference type="ARBA" id="ARBA00023136"/>
    </source>
</evidence>
<keyword evidence="6" id="KW-0915">Sodium</keyword>
<dbReference type="EMBL" id="DS989822">
    <property type="protein sequence ID" value="EFQ98471.1"/>
    <property type="molecule type" value="Genomic_DNA"/>
</dbReference>
<feature type="transmembrane region" description="Helical" evidence="11">
    <location>
        <begin position="131"/>
        <end position="149"/>
    </location>
</feature>
<evidence type="ECO:0000259" key="12">
    <source>
        <dbReference type="Pfam" id="PF00999"/>
    </source>
</evidence>
<keyword evidence="5 11" id="KW-1133">Transmembrane helix</keyword>
<evidence type="ECO:0000313" key="13">
    <source>
        <dbReference type="EMBL" id="EFQ98471.1"/>
    </source>
</evidence>
<evidence type="ECO:0000256" key="4">
    <source>
        <dbReference type="ARBA" id="ARBA00022692"/>
    </source>
</evidence>
<evidence type="ECO:0000313" key="14">
    <source>
        <dbReference type="Proteomes" id="UP000002669"/>
    </source>
</evidence>
<dbReference type="InterPro" id="IPR006153">
    <property type="entry name" value="Cation/H_exchanger_TM"/>
</dbReference>
<evidence type="ECO:0000256" key="1">
    <source>
        <dbReference type="ARBA" id="ARBA00004141"/>
    </source>
</evidence>
<feature type="transmembrane region" description="Helical" evidence="11">
    <location>
        <begin position="161"/>
        <end position="180"/>
    </location>
</feature>
<dbReference type="GO" id="GO:0015297">
    <property type="term" value="F:antiporter activity"/>
    <property type="evidence" value="ECO:0007669"/>
    <property type="project" value="UniProtKB-KW"/>
</dbReference>
<evidence type="ECO:0000256" key="2">
    <source>
        <dbReference type="ARBA" id="ARBA00022448"/>
    </source>
</evidence>
<dbReference type="PANTHER" id="PTHR43562">
    <property type="entry name" value="NAPA-TYPE SODIUM/HYDROGEN ANTIPORTER"/>
    <property type="match status" value="1"/>
</dbReference>
<evidence type="ECO:0000256" key="10">
    <source>
        <dbReference type="SAM" id="MobiDB-lite"/>
    </source>
</evidence>
<keyword evidence="14" id="KW-1185">Reference proteome</keyword>
<dbReference type="Pfam" id="PF00999">
    <property type="entry name" value="Na_H_Exchanger"/>
    <property type="match status" value="1"/>
</dbReference>
<dbReference type="OrthoDB" id="1288932at2759"/>
<accession>E5R182</accession>
<dbReference type="PANTHER" id="PTHR43562:SF3">
    <property type="entry name" value="SODIUM ION_PROTON EXCHANGER (EUROFUNG)"/>
    <property type="match status" value="1"/>
</dbReference>
<reference evidence="14" key="1">
    <citation type="journal article" date="2012" name="MBio">
        <title>Comparative genome analysis of Trichophyton rubrum and related dermatophytes reveals candidate genes involved in infection.</title>
        <authorList>
            <person name="Martinez D.A."/>
            <person name="Oliver B.G."/>
            <person name="Graeser Y."/>
            <person name="Goldberg J.M."/>
            <person name="Li W."/>
            <person name="Martinez-Rossi N.M."/>
            <person name="Monod M."/>
            <person name="Shelest E."/>
            <person name="Barton R.C."/>
            <person name="Birch E."/>
            <person name="Brakhage A.A."/>
            <person name="Chen Z."/>
            <person name="Gurr S.J."/>
            <person name="Heiman D."/>
            <person name="Heitman J."/>
            <person name="Kosti I."/>
            <person name="Rossi A."/>
            <person name="Saif S."/>
            <person name="Samalova M."/>
            <person name="Saunders C.W."/>
            <person name="Shea T."/>
            <person name="Summerbell R.C."/>
            <person name="Xu J."/>
            <person name="Young S."/>
            <person name="Zeng Q."/>
            <person name="Birren B.W."/>
            <person name="Cuomo C.A."/>
            <person name="White T.C."/>
        </authorList>
    </citation>
    <scope>NUCLEOTIDE SEQUENCE [LARGE SCALE GENOMIC DNA]</scope>
    <source>
        <strain evidence="14">ATCC MYA-4604 / CBS 118893</strain>
    </source>
</reference>
<evidence type="ECO:0000256" key="6">
    <source>
        <dbReference type="ARBA" id="ARBA00023053"/>
    </source>
</evidence>
<sequence length="555" mass="59565">MIDGTEHFLPYHEPSLRTILIQSSFILCLNFISTVLDNVIFCGLLGQVFIGIAWGTPGANWLDTSSQKVMVQLGYLGLLLLVFEGGLGTKFQSLKANISLSMTVAVTGICCPMGLAFVLQPLAEAVPLQSFAAGAALCSTSLGTTFTVLNSSGLLSTRLGTVLSSAAMIDDVIGLVMIQVVSNLGQEKTSLNPVTVIRPLAVSFGLAITVPVVCRLIVKPITLQLNQTRHKAPSGYTNKFCTMAHTAPIIHTLILFGLVTGATFAGTSNLFAAYLAGAAISWWDSELPHPEITSTPTASQASSMISSPHVPLDNRGLDTYHQYYAPVTAYILKPFFFASIGFAIPIADMFHGEVLWKGVVFSVLMFFAKLITGVWLIRCNIWPGFRMPKGVRSIIMTSASCFRRASRGHSHKKQAAVGNCKRTTQLRSGAADDIAVQDRRSVHQVPNQNSRSSPSSQISNPLSLYPAAMLGTAMVSRGEIGFLIASLAETSGLLRSQGEEHAGSSKLYLIVTWANVLCTIIGPLSVGMLTRRVRKLQGRREGNPGGIDPLGHWGI</sequence>
<keyword evidence="2" id="KW-0813">Transport</keyword>
<feature type="transmembrane region" description="Helical" evidence="11">
    <location>
        <begin position="39"/>
        <end position="57"/>
    </location>
</feature>
<keyword evidence="4 11" id="KW-0812">Transmembrane</keyword>
<comment type="subcellular location">
    <subcellularLocation>
        <location evidence="1">Membrane</location>
        <topology evidence="1">Multi-pass membrane protein</topology>
    </subcellularLocation>
</comment>
<feature type="transmembrane region" description="Helical" evidence="11">
    <location>
        <begin position="359"/>
        <end position="377"/>
    </location>
</feature>
<dbReference type="eggNOG" id="ENOG502QU6S">
    <property type="taxonomic scope" value="Eukaryota"/>
</dbReference>
<evidence type="ECO:0000256" key="11">
    <source>
        <dbReference type="SAM" id="Phobius"/>
    </source>
</evidence>
<dbReference type="Gene3D" id="1.20.1530.20">
    <property type="match status" value="1"/>
</dbReference>
<dbReference type="HOGENOM" id="CLU_024407_1_0_1"/>
<keyword evidence="9" id="KW-0739">Sodium transport</keyword>
<feature type="transmembrane region" description="Helical" evidence="11">
    <location>
        <begin position="69"/>
        <end position="87"/>
    </location>
</feature>
<proteinExistence type="predicted"/>
<keyword evidence="7" id="KW-0406">Ion transport</keyword>
<dbReference type="OMA" id="TWAITLC"/>
<evidence type="ECO:0000256" key="5">
    <source>
        <dbReference type="ARBA" id="ARBA00022989"/>
    </source>
</evidence>
<evidence type="ECO:0000256" key="7">
    <source>
        <dbReference type="ARBA" id="ARBA00023065"/>
    </source>
</evidence>
<keyword evidence="8 11" id="KW-0472">Membrane</keyword>
<evidence type="ECO:0000256" key="9">
    <source>
        <dbReference type="ARBA" id="ARBA00023201"/>
    </source>
</evidence>
<dbReference type="GO" id="GO:0016020">
    <property type="term" value="C:membrane"/>
    <property type="evidence" value="ECO:0007669"/>
    <property type="project" value="UniProtKB-SubCell"/>
</dbReference>
<evidence type="ECO:0000256" key="3">
    <source>
        <dbReference type="ARBA" id="ARBA00022449"/>
    </source>
</evidence>